<proteinExistence type="predicted"/>
<keyword evidence="3" id="KW-1185">Reference proteome</keyword>
<feature type="compositionally biased region" description="Low complexity" evidence="1">
    <location>
        <begin position="1"/>
        <end position="15"/>
    </location>
</feature>
<reference evidence="2" key="1">
    <citation type="submission" date="2021-02" db="EMBL/GenBank/DDBJ databases">
        <authorList>
            <person name="Dougan E. K."/>
            <person name="Rhodes N."/>
            <person name="Thang M."/>
            <person name="Chan C."/>
        </authorList>
    </citation>
    <scope>NUCLEOTIDE SEQUENCE</scope>
</reference>
<feature type="non-terminal residue" evidence="2">
    <location>
        <position position="410"/>
    </location>
</feature>
<sequence>AAVPVAAEANPAAPEEAIELDSEESVPSAPGPAREDLIAQAAAAELKLFVQWRIFKSDGDPGALIAELCGNRTVIAPLPNETKMIIHWDPYQEYEDRIAFIKQVALGLCAEEPFGHEALLMTFSMSEGVTKEVTKGKQLQWTSLEMMPNMADLKKRSNYRYAAAGTKRRRTSTLAEMSKLRGRETLLLGQVAEAKDLEAKVFRHLDCPMFLGLQDTSAGWIPVPLLDPNDLVMVTKKEKMEAHANLVLDKKDVCAGADDEGVACDLTEDDVLPLCYMERPTALLKELLHQTSAGRVVSFSPGAADIMEAAIDMRKQITVMCVSVEQKEVVERTLVSRLKARMNDQTSERFFISDRKLGLEEEPAANPPANSSPVQANAQDEGVATPEAFGGEAEDEPPGAGEEPGPILQE</sequence>
<organism evidence="2 3">
    <name type="scientific">Symbiodinium pilosum</name>
    <name type="common">Dinoflagellate</name>
    <dbReference type="NCBI Taxonomy" id="2952"/>
    <lineage>
        <taxon>Eukaryota</taxon>
        <taxon>Sar</taxon>
        <taxon>Alveolata</taxon>
        <taxon>Dinophyceae</taxon>
        <taxon>Suessiales</taxon>
        <taxon>Symbiodiniaceae</taxon>
        <taxon>Symbiodinium</taxon>
    </lineage>
</organism>
<accession>A0A812MEC9</accession>
<name>A0A812MEC9_SYMPI</name>
<dbReference type="EMBL" id="CAJNIZ010008283">
    <property type="protein sequence ID" value="CAE7265864.1"/>
    <property type="molecule type" value="Genomic_DNA"/>
</dbReference>
<gene>
    <name evidence="2" type="ORF">SPIL2461_LOCUS5734</name>
</gene>
<feature type="region of interest" description="Disordered" evidence="1">
    <location>
        <begin position="1"/>
        <end position="32"/>
    </location>
</feature>
<evidence type="ECO:0000313" key="2">
    <source>
        <dbReference type="EMBL" id="CAE7265864.1"/>
    </source>
</evidence>
<evidence type="ECO:0000313" key="3">
    <source>
        <dbReference type="Proteomes" id="UP000649617"/>
    </source>
</evidence>
<feature type="region of interest" description="Disordered" evidence="1">
    <location>
        <begin position="359"/>
        <end position="410"/>
    </location>
</feature>
<dbReference type="AlphaFoldDB" id="A0A812MEC9"/>
<feature type="compositionally biased region" description="Low complexity" evidence="1">
    <location>
        <begin position="398"/>
        <end position="410"/>
    </location>
</feature>
<dbReference type="Proteomes" id="UP000649617">
    <property type="component" value="Unassembled WGS sequence"/>
</dbReference>
<protein>
    <submittedName>
        <fullName evidence="2">Uncharacterized protein</fullName>
    </submittedName>
</protein>
<evidence type="ECO:0000256" key="1">
    <source>
        <dbReference type="SAM" id="MobiDB-lite"/>
    </source>
</evidence>
<comment type="caution">
    <text evidence="2">The sequence shown here is derived from an EMBL/GenBank/DDBJ whole genome shotgun (WGS) entry which is preliminary data.</text>
</comment>
<dbReference type="OrthoDB" id="487264at2759"/>